<feature type="domain" description="EF-hand" evidence="3">
    <location>
        <begin position="128"/>
        <end position="163"/>
    </location>
</feature>
<dbReference type="GO" id="GO:0005509">
    <property type="term" value="F:calcium ion binding"/>
    <property type="evidence" value="ECO:0007669"/>
    <property type="project" value="InterPro"/>
</dbReference>
<dbReference type="InterPro" id="IPR018247">
    <property type="entry name" value="EF_Hand_1_Ca_BS"/>
</dbReference>
<dbReference type="Gene3D" id="1.10.287.70">
    <property type="match status" value="1"/>
</dbReference>
<dbReference type="CDD" id="cd00051">
    <property type="entry name" value="EFh"/>
    <property type="match status" value="1"/>
</dbReference>
<organism evidence="4">
    <name type="scientific">Zooxanthella nutricula</name>
    <dbReference type="NCBI Taxonomy" id="1333877"/>
    <lineage>
        <taxon>Eukaryota</taxon>
        <taxon>Sar</taxon>
        <taxon>Alveolata</taxon>
        <taxon>Dinophyceae</taxon>
        <taxon>Peridiniales</taxon>
        <taxon>Peridiniales incertae sedis</taxon>
        <taxon>Zooxanthella</taxon>
    </lineage>
</organism>
<dbReference type="Pfam" id="PF13499">
    <property type="entry name" value="EF-hand_7"/>
    <property type="match status" value="1"/>
</dbReference>
<dbReference type="Gene3D" id="1.10.238.10">
    <property type="entry name" value="EF-hand"/>
    <property type="match status" value="1"/>
</dbReference>
<evidence type="ECO:0000313" key="4">
    <source>
        <dbReference type="EMBL" id="CAD9642325.1"/>
    </source>
</evidence>
<reference evidence="4" key="1">
    <citation type="submission" date="2021-01" db="EMBL/GenBank/DDBJ databases">
        <authorList>
            <person name="Corre E."/>
            <person name="Pelletier E."/>
            <person name="Niang G."/>
            <person name="Scheremetjew M."/>
            <person name="Finn R."/>
            <person name="Kale V."/>
            <person name="Holt S."/>
            <person name="Cochrane G."/>
            <person name="Meng A."/>
            <person name="Brown T."/>
            <person name="Cohen L."/>
        </authorList>
    </citation>
    <scope>NUCLEOTIDE SEQUENCE</scope>
    <source>
        <strain evidence="4">RCC3387</strain>
    </source>
</reference>
<feature type="transmembrane region" description="Helical" evidence="2">
    <location>
        <begin position="45"/>
        <end position="64"/>
    </location>
</feature>
<accession>A0A7S2QGW3</accession>
<dbReference type="SUPFAM" id="SSF47473">
    <property type="entry name" value="EF-hand"/>
    <property type="match status" value="1"/>
</dbReference>
<dbReference type="InterPro" id="IPR002048">
    <property type="entry name" value="EF_hand_dom"/>
</dbReference>
<evidence type="ECO:0000256" key="1">
    <source>
        <dbReference type="ARBA" id="ARBA00022837"/>
    </source>
</evidence>
<evidence type="ECO:0000256" key="2">
    <source>
        <dbReference type="SAM" id="Phobius"/>
    </source>
</evidence>
<name>A0A7S2QGW3_9DINO</name>
<dbReference type="PROSITE" id="PS50222">
    <property type="entry name" value="EF_HAND_2"/>
    <property type="match status" value="1"/>
</dbReference>
<dbReference type="EMBL" id="HBGW01094753">
    <property type="protein sequence ID" value="CAD9642325.1"/>
    <property type="molecule type" value="Transcribed_RNA"/>
</dbReference>
<keyword evidence="2" id="KW-0472">Membrane</keyword>
<keyword evidence="2" id="KW-0812">Transmembrane</keyword>
<keyword evidence="1" id="KW-0106">Calcium</keyword>
<feature type="transmembrane region" description="Helical" evidence="2">
    <location>
        <begin position="84"/>
        <end position="104"/>
    </location>
</feature>
<dbReference type="InterPro" id="IPR011992">
    <property type="entry name" value="EF-hand-dom_pair"/>
</dbReference>
<dbReference type="PROSITE" id="PS00018">
    <property type="entry name" value="EF_HAND_1"/>
    <property type="match status" value="1"/>
</dbReference>
<keyword evidence="2" id="KW-1133">Transmembrane helix</keyword>
<protein>
    <recommendedName>
        <fullName evidence="3">EF-hand domain-containing protein</fullName>
    </recommendedName>
</protein>
<dbReference type="AlphaFoldDB" id="A0A7S2QGW3"/>
<feature type="transmembrane region" description="Helical" evidence="2">
    <location>
        <begin position="6"/>
        <end position="25"/>
    </location>
</feature>
<evidence type="ECO:0000259" key="3">
    <source>
        <dbReference type="PROSITE" id="PS50222"/>
    </source>
</evidence>
<sequence>MAFVWSMVLLLMLMYAFALFISQTVRIDVQDEGLSRDVRLFMYRYYGTASGAAWTMFEITFSGGWPNYVRRLVEEVHTAYVIPFALYVGLVVFAITRIITALFLKETMEKASEDVSMVLAEQKKKQEMYMHRLQDFFIAADESNDGYLSRQEFYSIMEFPEVQTYCNFLELKGSDIEQLFDALDVGNGKISYSEFCRGVLRVKGMARSLDLVTVMHDCQLLLKEVQALQKCVGCPSVLPRRGAAEPCPEAFSD</sequence>
<gene>
    <name evidence="4" type="ORF">BRAN1462_LOCUS60147</name>
</gene>
<proteinExistence type="predicted"/>